<evidence type="ECO:0000313" key="3">
    <source>
        <dbReference type="EMBL" id="MEU1956895.1"/>
    </source>
</evidence>
<evidence type="ECO:0000256" key="2">
    <source>
        <dbReference type="SAM" id="Phobius"/>
    </source>
</evidence>
<reference evidence="3 4" key="1">
    <citation type="submission" date="2024-06" db="EMBL/GenBank/DDBJ databases">
        <title>The Natural Products Discovery Center: Release of the First 8490 Sequenced Strains for Exploring Actinobacteria Biosynthetic Diversity.</title>
        <authorList>
            <person name="Kalkreuter E."/>
            <person name="Kautsar S.A."/>
            <person name="Yang D."/>
            <person name="Bader C.D."/>
            <person name="Teijaro C.N."/>
            <person name="Fluegel L."/>
            <person name="Davis C.M."/>
            <person name="Simpson J.R."/>
            <person name="Lauterbach L."/>
            <person name="Steele A.D."/>
            <person name="Gui C."/>
            <person name="Meng S."/>
            <person name="Li G."/>
            <person name="Viehrig K."/>
            <person name="Ye F."/>
            <person name="Su P."/>
            <person name="Kiefer A.F."/>
            <person name="Nichols A."/>
            <person name="Cepeda A.J."/>
            <person name="Yan W."/>
            <person name="Fan B."/>
            <person name="Jiang Y."/>
            <person name="Adhikari A."/>
            <person name="Zheng C.-J."/>
            <person name="Schuster L."/>
            <person name="Cowan T.M."/>
            <person name="Smanski M.J."/>
            <person name="Chevrette M.G."/>
            <person name="De Carvalho L.P.S."/>
            <person name="Shen B."/>
        </authorList>
    </citation>
    <scope>NUCLEOTIDE SEQUENCE [LARGE SCALE GENOMIC DNA]</scope>
    <source>
        <strain evidence="3 4">NPDC019708</strain>
    </source>
</reference>
<organism evidence="3 4">
    <name type="scientific">Nocardia rhamnosiphila</name>
    <dbReference type="NCBI Taxonomy" id="426716"/>
    <lineage>
        <taxon>Bacteria</taxon>
        <taxon>Bacillati</taxon>
        <taxon>Actinomycetota</taxon>
        <taxon>Actinomycetes</taxon>
        <taxon>Mycobacteriales</taxon>
        <taxon>Nocardiaceae</taxon>
        <taxon>Nocardia</taxon>
    </lineage>
</organism>
<keyword evidence="2" id="KW-0812">Transmembrane</keyword>
<dbReference type="RefSeq" id="WP_265802677.1">
    <property type="nucleotide sequence ID" value="NZ_JBEYBD010000009.1"/>
</dbReference>
<comment type="caution">
    <text evidence="3">The sequence shown here is derived from an EMBL/GenBank/DDBJ whole genome shotgun (WGS) entry which is preliminary data.</text>
</comment>
<feature type="transmembrane region" description="Helical" evidence="2">
    <location>
        <begin position="23"/>
        <end position="47"/>
    </location>
</feature>
<name>A0ABV2X161_9NOCA</name>
<accession>A0ABV2X161</accession>
<keyword evidence="2" id="KW-0472">Membrane</keyword>
<feature type="transmembrane region" description="Helical" evidence="2">
    <location>
        <begin position="54"/>
        <end position="74"/>
    </location>
</feature>
<dbReference type="Pfam" id="PF10801">
    <property type="entry name" value="DUF2537"/>
    <property type="match status" value="1"/>
</dbReference>
<feature type="region of interest" description="Disordered" evidence="1">
    <location>
        <begin position="1"/>
        <end position="21"/>
    </location>
</feature>
<evidence type="ECO:0000313" key="4">
    <source>
        <dbReference type="Proteomes" id="UP001550628"/>
    </source>
</evidence>
<dbReference type="EMBL" id="JBEYBF010000047">
    <property type="protein sequence ID" value="MEU1956895.1"/>
    <property type="molecule type" value="Genomic_DNA"/>
</dbReference>
<keyword evidence="2" id="KW-1133">Transmembrane helix</keyword>
<protein>
    <submittedName>
        <fullName evidence="3">DUF2537 domain-containing protein</fullName>
    </submittedName>
</protein>
<keyword evidence="4" id="KW-1185">Reference proteome</keyword>
<feature type="compositionally biased region" description="Low complexity" evidence="1">
    <location>
        <begin position="1"/>
        <end position="13"/>
    </location>
</feature>
<sequence>MTPALGSPGSGRRPGPPGEPTPWAAGITVAVLVAALTAVGVFAFGAALARVHPVLSLAVNLVAVGGVAPTVWRWRARPVTRWVLAGASTGVALAWIGLLFSV</sequence>
<gene>
    <name evidence="3" type="ORF">ABZ510_34235</name>
</gene>
<proteinExistence type="predicted"/>
<feature type="transmembrane region" description="Helical" evidence="2">
    <location>
        <begin position="80"/>
        <end position="100"/>
    </location>
</feature>
<dbReference type="InterPro" id="IPR024244">
    <property type="entry name" value="DUF2537"/>
</dbReference>
<evidence type="ECO:0000256" key="1">
    <source>
        <dbReference type="SAM" id="MobiDB-lite"/>
    </source>
</evidence>
<dbReference type="Proteomes" id="UP001550628">
    <property type="component" value="Unassembled WGS sequence"/>
</dbReference>